<dbReference type="PANTHER" id="PTHR31080:SF117">
    <property type="entry name" value="PLANT INVERTASE_PECTIN METHYLESTERASE INHIBITOR SUPERFAMILY PROTEIN"/>
    <property type="match status" value="1"/>
</dbReference>
<evidence type="ECO:0000313" key="3">
    <source>
        <dbReference type="EMBL" id="KAH6822155.1"/>
    </source>
</evidence>
<dbReference type="SUPFAM" id="SSF101148">
    <property type="entry name" value="Plant invertase/pectin methylesterase inhibitor"/>
    <property type="match status" value="1"/>
</dbReference>
<evidence type="ECO:0000259" key="2">
    <source>
        <dbReference type="SMART" id="SM00856"/>
    </source>
</evidence>
<dbReference type="AlphaFoldDB" id="A0AAD4IV69"/>
<keyword evidence="4" id="KW-1185">Reference proteome</keyword>
<dbReference type="InterPro" id="IPR035513">
    <property type="entry name" value="Invertase/methylesterase_inhib"/>
</dbReference>
<dbReference type="EMBL" id="SDAM02001569">
    <property type="protein sequence ID" value="KAH6822155.1"/>
    <property type="molecule type" value="Genomic_DNA"/>
</dbReference>
<dbReference type="NCBIfam" id="TIGR01614">
    <property type="entry name" value="PME_inhib"/>
    <property type="match status" value="1"/>
</dbReference>
<dbReference type="CDD" id="cd15798">
    <property type="entry name" value="PMEI-like_3"/>
    <property type="match status" value="1"/>
</dbReference>
<comment type="caution">
    <text evidence="3">The sequence shown here is derived from an EMBL/GenBank/DDBJ whole genome shotgun (WGS) entry which is preliminary data.</text>
</comment>
<feature type="domain" description="Pectinesterase inhibitor" evidence="2">
    <location>
        <begin position="18"/>
        <end position="172"/>
    </location>
</feature>
<sequence>MTTHNASCSPIRPLWINPTSVYINKSCETTLYPKLCSKTLSKYAEKINSSPKILAMTALAATFNATQLTSKILRNLTRSRALKPGESVALLECVEEVSDAAYELQKSMKELKEARKGPEFYRQMDDVQTWVSAALTDDDTCMDDFTTVGRVRILARGFVLTIARLTSISLTFINNYAAV</sequence>
<keyword evidence="1" id="KW-0732">Signal</keyword>
<name>A0AAD4IV69_PERFH</name>
<reference evidence="3 4" key="1">
    <citation type="journal article" date="2021" name="Nat. Commun.">
        <title>Incipient diploidization of the medicinal plant Perilla within 10,000 years.</title>
        <authorList>
            <person name="Zhang Y."/>
            <person name="Shen Q."/>
            <person name="Leng L."/>
            <person name="Zhang D."/>
            <person name="Chen S."/>
            <person name="Shi Y."/>
            <person name="Ning Z."/>
            <person name="Chen S."/>
        </authorList>
    </citation>
    <scope>NUCLEOTIDE SEQUENCE [LARGE SCALE GENOMIC DNA]</scope>
    <source>
        <strain evidence="4">cv. PC099</strain>
    </source>
</reference>
<protein>
    <recommendedName>
        <fullName evidence="2">Pectinesterase inhibitor domain-containing protein</fullName>
    </recommendedName>
</protein>
<dbReference type="Proteomes" id="UP001190926">
    <property type="component" value="Unassembled WGS sequence"/>
</dbReference>
<dbReference type="SMART" id="SM00856">
    <property type="entry name" value="PMEI"/>
    <property type="match status" value="1"/>
</dbReference>
<dbReference type="PANTHER" id="PTHR31080">
    <property type="entry name" value="PECTINESTERASE INHIBITOR-LIKE"/>
    <property type="match status" value="1"/>
</dbReference>
<dbReference type="Pfam" id="PF04043">
    <property type="entry name" value="PMEI"/>
    <property type="match status" value="1"/>
</dbReference>
<proteinExistence type="predicted"/>
<evidence type="ECO:0000313" key="4">
    <source>
        <dbReference type="Proteomes" id="UP001190926"/>
    </source>
</evidence>
<accession>A0AAD4IV69</accession>
<organism evidence="3 4">
    <name type="scientific">Perilla frutescens var. hirtella</name>
    <name type="common">Perilla citriodora</name>
    <name type="synonym">Perilla setoyensis</name>
    <dbReference type="NCBI Taxonomy" id="608512"/>
    <lineage>
        <taxon>Eukaryota</taxon>
        <taxon>Viridiplantae</taxon>
        <taxon>Streptophyta</taxon>
        <taxon>Embryophyta</taxon>
        <taxon>Tracheophyta</taxon>
        <taxon>Spermatophyta</taxon>
        <taxon>Magnoliopsida</taxon>
        <taxon>eudicotyledons</taxon>
        <taxon>Gunneridae</taxon>
        <taxon>Pentapetalae</taxon>
        <taxon>asterids</taxon>
        <taxon>lamiids</taxon>
        <taxon>Lamiales</taxon>
        <taxon>Lamiaceae</taxon>
        <taxon>Nepetoideae</taxon>
        <taxon>Elsholtzieae</taxon>
        <taxon>Perilla</taxon>
    </lineage>
</organism>
<dbReference type="InterPro" id="IPR006501">
    <property type="entry name" value="Pectinesterase_inhib_dom"/>
</dbReference>
<dbReference type="GO" id="GO:0004857">
    <property type="term" value="F:enzyme inhibitor activity"/>
    <property type="evidence" value="ECO:0007669"/>
    <property type="project" value="InterPro"/>
</dbReference>
<dbReference type="InterPro" id="IPR051955">
    <property type="entry name" value="PME_Inhibitor"/>
</dbReference>
<gene>
    <name evidence="3" type="ORF">C2S53_002030</name>
</gene>
<dbReference type="Gene3D" id="1.20.140.40">
    <property type="entry name" value="Invertase/pectin methylesterase inhibitor family protein"/>
    <property type="match status" value="1"/>
</dbReference>
<evidence type="ECO:0000256" key="1">
    <source>
        <dbReference type="ARBA" id="ARBA00022729"/>
    </source>
</evidence>